<comment type="caution">
    <text evidence="14">Lacks conserved residue(s) required for the propagation of feature annotation.</text>
</comment>
<dbReference type="EMBL" id="CAJOAY010000387">
    <property type="protein sequence ID" value="CAF3651466.1"/>
    <property type="molecule type" value="Genomic_DNA"/>
</dbReference>
<evidence type="ECO:0000256" key="4">
    <source>
        <dbReference type="ARBA" id="ARBA00011967"/>
    </source>
</evidence>
<keyword evidence="6 14" id="KW-0328">Glycosyltransferase</keyword>
<comment type="function">
    <text evidence="12">Dol-P-Glc:Glc(2)Man(9)GlcNAc(2)-PP-Dol alpha-1,2-glucosyltransferase that operates in the biosynthetic pathway of dolichol-linked oligosaccharides, the glycan precursors employed in protein asparagine (N)-glycosylation. The assembly of dolichol-linked oligosaccharides begins on the cytosolic side of the endoplasmic reticulum membrane and finishes in its lumen. The sequential addition of sugars to dolichol pyrophosphate produces dolichol-linked oligosaccharides containing fourteen sugars, including two GlcNAcs, nine mannoses and three glucoses. Once assembled, the oligosaccharide is transferred from the lipid to nascent proteins by oligosaccharyltransferases. In the lumen of the endoplasmic reticulum, adds the third and last glucose residue from dolichyl phosphate glucose (Dol-P-Glc) onto the lipid-linked oligosaccharide intermediate Glc(2)Man(9)GlcNAc(2)-PP-Dol to produce Glc(3)Man(9)GlcNAc(2)-PP-Dol.</text>
</comment>
<dbReference type="GO" id="GO:0006488">
    <property type="term" value="P:dolichol-linked oligosaccharide biosynthetic process"/>
    <property type="evidence" value="ECO:0007669"/>
    <property type="project" value="UniProtKB-UniRule"/>
</dbReference>
<feature type="transmembrane region" description="Helical" evidence="14">
    <location>
        <begin position="391"/>
        <end position="407"/>
    </location>
</feature>
<evidence type="ECO:0000313" key="16">
    <source>
        <dbReference type="EMBL" id="CAF3651466.1"/>
    </source>
</evidence>
<evidence type="ECO:0000256" key="7">
    <source>
        <dbReference type="ARBA" id="ARBA00022679"/>
    </source>
</evidence>
<comment type="catalytic activity">
    <reaction evidence="13">
        <text>an alpha-D-Glc-(1-&gt;3)-alpha-D-Glc-(1-&gt;3)-alpha-D-Man-(1-&gt;2)-alpha-D-Man-(1-&gt;2)-alpha-D-Man-(1-&gt;3)-[alpha-D-Man-(1-&gt;2)-alpha-D-Man-(1-&gt;3)-[alpha-D-Man-(1-&gt;2)-alpha-D-Man-(1-&gt;6)]-alpha-D-Man-(1-&gt;6)]-beta-D-Man-(1-&gt;4)-beta-D-GlcNAc-(1-&gt;4)-alpha-D-GlcNAc-diphospho-di-trans,poly-cis-dolichol + a di-trans,poly-cis-dolichyl beta-D-glucosyl phosphate = a alpha-D-Glc-(1-&gt;2)-alpha-D-Glc-(1-&gt;3)-alpha-D-Glc-(1-&gt;3)-alpha-D-Man-(1-&gt;2)-alpha-D-Man-(1-&gt;2)-alpha-D-Man-(1-&gt;3)-[alpha-D-Man-(1-&gt;2)-alpha-D-Man-(1-&gt;3)-[alpha-D-Man-(1-&gt;2)-alpha-D-Man-(1-&gt;6)]-alpha-D-Man-(1-&gt;6)]-beta-D-Man-(1-&gt;4)-beta-D-GlcNAc-(1-&gt;4)-alpha-D-GlcNAc-diphospho-di-trans,poly-cis-dolichol + a di-trans,poly-cis-dolichyl phosphate + H(+)</text>
        <dbReference type="Rhea" id="RHEA:29543"/>
        <dbReference type="Rhea" id="RHEA-COMP:19498"/>
        <dbReference type="Rhea" id="RHEA-COMP:19502"/>
        <dbReference type="Rhea" id="RHEA-COMP:19512"/>
        <dbReference type="Rhea" id="RHEA-COMP:19522"/>
        <dbReference type="ChEBI" id="CHEBI:15378"/>
        <dbReference type="ChEBI" id="CHEBI:57525"/>
        <dbReference type="ChEBI" id="CHEBI:57683"/>
        <dbReference type="ChEBI" id="CHEBI:132522"/>
        <dbReference type="ChEBI" id="CHEBI:132523"/>
        <dbReference type="EC" id="2.4.1.256"/>
    </reaction>
    <physiologicalReaction direction="left-to-right" evidence="13">
        <dbReference type="Rhea" id="RHEA:29544"/>
    </physiologicalReaction>
</comment>
<comment type="caution">
    <text evidence="15">The sequence shown here is derived from an EMBL/GenBank/DDBJ whole genome shotgun (WGS) entry which is preliminary data.</text>
</comment>
<feature type="transmembrane region" description="Helical" evidence="14">
    <location>
        <begin position="290"/>
        <end position="310"/>
    </location>
</feature>
<evidence type="ECO:0000313" key="15">
    <source>
        <dbReference type="EMBL" id="CAF0783282.1"/>
    </source>
</evidence>
<keyword evidence="9" id="KW-0256">Endoplasmic reticulum</keyword>
<dbReference type="Proteomes" id="UP000663891">
    <property type="component" value="Unassembled WGS sequence"/>
</dbReference>
<evidence type="ECO:0000256" key="11">
    <source>
        <dbReference type="ARBA" id="ARBA00023136"/>
    </source>
</evidence>
<dbReference type="GO" id="GO:0005789">
    <property type="term" value="C:endoplasmic reticulum membrane"/>
    <property type="evidence" value="ECO:0007669"/>
    <property type="project" value="UniProtKB-SubCell"/>
</dbReference>
<organism evidence="15 17">
    <name type="scientific">Adineta steineri</name>
    <dbReference type="NCBI Taxonomy" id="433720"/>
    <lineage>
        <taxon>Eukaryota</taxon>
        <taxon>Metazoa</taxon>
        <taxon>Spiralia</taxon>
        <taxon>Gnathifera</taxon>
        <taxon>Rotifera</taxon>
        <taxon>Eurotatoria</taxon>
        <taxon>Bdelloidea</taxon>
        <taxon>Adinetida</taxon>
        <taxon>Adinetidae</taxon>
        <taxon>Adineta</taxon>
    </lineage>
</organism>
<comment type="similarity">
    <text evidence="3 14">Belongs to the ALG10 glucosyltransferase family.</text>
</comment>
<feature type="transmembrane region" description="Helical" evidence="14">
    <location>
        <begin position="93"/>
        <end position="113"/>
    </location>
</feature>
<feature type="transmembrane region" description="Helical" evidence="14">
    <location>
        <begin position="125"/>
        <end position="145"/>
    </location>
</feature>
<keyword evidence="11 14" id="KW-0472">Membrane</keyword>
<feature type="transmembrane region" description="Helical" evidence="14">
    <location>
        <begin position="151"/>
        <end position="177"/>
    </location>
</feature>
<keyword evidence="7" id="KW-0808">Transferase</keyword>
<dbReference type="PANTHER" id="PTHR12989">
    <property type="entry name" value="ALPHA-1,2-GLUCOSYLTRANSFERASE ALG10"/>
    <property type="match status" value="1"/>
</dbReference>
<reference evidence="15" key="1">
    <citation type="submission" date="2021-02" db="EMBL/GenBank/DDBJ databases">
        <authorList>
            <person name="Nowell W R."/>
        </authorList>
    </citation>
    <scope>NUCLEOTIDE SEQUENCE</scope>
</reference>
<comment type="subcellular location">
    <subcellularLocation>
        <location evidence="1">Endoplasmic reticulum membrane</location>
        <topology evidence="1">Multi-pass membrane protein</topology>
    </subcellularLocation>
</comment>
<accession>A0A813RPK0</accession>
<sequence>MAHLMIVNLILYTLFAVITLYLFAYVHQQVQEPYMDEYFHFHQAANYCSGNYRHWDPSITTPPGLYLITHSIEMILNNIQLLNKTFGPCSLGLARFTNVIFMLALPFVFIKYLKKMKKEDEKTSTLSALCISCHPLIYFFTFLYYTDVGSLFFAMISLTTYVYHYHLWSAMFSLIALTFRQTNIIIVAYEIGLTIIEEFRLKSKQSHILHVYTSRSSDTIDLKEYLTVLWKYGRIEIKFILKIFQTILWKCRYNICVIILFMICFIKNNYSITLGHQEHHQMVLHLAQMHYYAIYTAFFVCAHLLTSTNFLRLYRFLRTHPIIFLILLLLINLGIKYYTYEHLFLISDNRHYTFYIWSRLFKRYSQFRYLISPIYGICIILLYFQIYDRSLLNILLLLICIILLTIFQKLLEFRYFILPFILLRLSINDKKTSKLILELIQAIIINGITLYIFCHRTFSWPTHPNILQRFMY</sequence>
<dbReference type="Pfam" id="PF04922">
    <property type="entry name" value="DIE2_ALG10"/>
    <property type="match status" value="1"/>
</dbReference>
<dbReference type="PIRSF" id="PIRSF028810">
    <property type="entry name" value="Alpha1_2_glucosyltferase_Alg10"/>
    <property type="match status" value="1"/>
</dbReference>
<dbReference type="EC" id="2.4.1.256" evidence="4 14"/>
<dbReference type="GO" id="GO:0106073">
    <property type="term" value="F:dolichyl pyrophosphate Glc2Man9GlcNAc2 alpha-1,2-glucosyltransferase activity"/>
    <property type="evidence" value="ECO:0007669"/>
    <property type="project" value="UniProtKB-UniRule"/>
</dbReference>
<keyword evidence="10 14" id="KW-1133">Transmembrane helix</keyword>
<feature type="transmembrane region" description="Helical" evidence="14">
    <location>
        <begin position="435"/>
        <end position="453"/>
    </location>
</feature>
<keyword evidence="8 14" id="KW-0812">Transmembrane</keyword>
<evidence type="ECO:0000256" key="3">
    <source>
        <dbReference type="ARBA" id="ARBA00010600"/>
    </source>
</evidence>
<evidence type="ECO:0000256" key="9">
    <source>
        <dbReference type="ARBA" id="ARBA00022824"/>
    </source>
</evidence>
<evidence type="ECO:0000313" key="17">
    <source>
        <dbReference type="Proteomes" id="UP000663891"/>
    </source>
</evidence>
<dbReference type="AlphaFoldDB" id="A0A813RPK0"/>
<evidence type="ECO:0000256" key="14">
    <source>
        <dbReference type="PIRNR" id="PIRNR028810"/>
    </source>
</evidence>
<feature type="transmembrane region" description="Helical" evidence="14">
    <location>
        <begin position="322"/>
        <end position="340"/>
    </location>
</feature>
<feature type="transmembrane region" description="Helical" evidence="14">
    <location>
        <begin position="251"/>
        <end position="270"/>
    </location>
</feature>
<evidence type="ECO:0000256" key="5">
    <source>
        <dbReference type="ARBA" id="ARBA00018512"/>
    </source>
</evidence>
<protein>
    <recommendedName>
        <fullName evidence="5 14">Dol-P-Glc:Glc(2)Man(9)GlcNAc(2)-PP-Dol alpha-1,2-glucosyltransferase</fullName>
        <ecNumber evidence="4 14">2.4.1.256</ecNumber>
    </recommendedName>
</protein>
<proteinExistence type="inferred from homology"/>
<gene>
    <name evidence="16" type="ORF">OKA104_LOCUS9223</name>
    <name evidence="15" type="ORF">VCS650_LOCUS3060</name>
</gene>
<evidence type="ECO:0000256" key="6">
    <source>
        <dbReference type="ARBA" id="ARBA00022676"/>
    </source>
</evidence>
<evidence type="ECO:0000256" key="2">
    <source>
        <dbReference type="ARBA" id="ARBA00004922"/>
    </source>
</evidence>
<dbReference type="EMBL" id="CAJNON010000016">
    <property type="protein sequence ID" value="CAF0783282.1"/>
    <property type="molecule type" value="Genomic_DNA"/>
</dbReference>
<evidence type="ECO:0000256" key="10">
    <source>
        <dbReference type="ARBA" id="ARBA00022989"/>
    </source>
</evidence>
<feature type="transmembrane region" description="Helical" evidence="14">
    <location>
        <begin position="7"/>
        <end position="26"/>
    </location>
</feature>
<dbReference type="Proteomes" id="UP000663881">
    <property type="component" value="Unassembled WGS sequence"/>
</dbReference>
<feature type="transmembrane region" description="Helical" evidence="14">
    <location>
        <begin position="367"/>
        <end position="384"/>
    </location>
</feature>
<evidence type="ECO:0000256" key="8">
    <source>
        <dbReference type="ARBA" id="ARBA00022692"/>
    </source>
</evidence>
<dbReference type="OrthoDB" id="4769at2759"/>
<dbReference type="PANTHER" id="PTHR12989:SF10">
    <property type="entry name" value="DOL-P-GLC:GLC(2)MAN(9)GLCNAC(2)-PP-DOL ALPHA-1,2-GLUCOSYLTRANSFERASE-RELATED"/>
    <property type="match status" value="1"/>
</dbReference>
<evidence type="ECO:0000256" key="12">
    <source>
        <dbReference type="ARBA" id="ARBA00044727"/>
    </source>
</evidence>
<comment type="pathway">
    <text evidence="2">Protein modification; protein glycosylation.</text>
</comment>
<name>A0A813RPK0_9BILA</name>
<evidence type="ECO:0000256" key="1">
    <source>
        <dbReference type="ARBA" id="ARBA00004477"/>
    </source>
</evidence>
<evidence type="ECO:0000256" key="13">
    <source>
        <dbReference type="ARBA" id="ARBA00048064"/>
    </source>
</evidence>
<dbReference type="InterPro" id="IPR016900">
    <property type="entry name" value="Alg10"/>
</dbReference>